<proteinExistence type="predicted"/>
<name>A0AAP4PXV6_9BACT</name>
<evidence type="ECO:0000313" key="2">
    <source>
        <dbReference type="Proteomes" id="UP001171508"/>
    </source>
</evidence>
<feature type="non-terminal residue" evidence="1">
    <location>
        <position position="1"/>
    </location>
</feature>
<dbReference type="EMBL" id="JAQJJM010000007">
    <property type="protein sequence ID" value="MDN5131818.1"/>
    <property type="molecule type" value="Genomic_DNA"/>
</dbReference>
<protein>
    <submittedName>
        <fullName evidence="1">Uncharacterized protein</fullName>
    </submittedName>
</protein>
<evidence type="ECO:0000313" key="1">
    <source>
        <dbReference type="EMBL" id="MDN5131818.1"/>
    </source>
</evidence>
<accession>A0AAP4PXV6</accession>
<comment type="caution">
    <text evidence="1">The sequence shown here is derived from an EMBL/GenBank/DDBJ whole genome shotgun (WGS) entry which is preliminary data.</text>
</comment>
<sequence>LILIIGFYLLVSGLRPFYCPVELRFCVRPHSDIGVQFRPIFAIDNINPFKHLVLLSKQLSSIRLQKDYLLQCEKNNALIDELSKEIKALVIVQSELKNDRERFIKKDKFLSSPIEKIDLELELLKNQKSIIIENMDLLDFKLGF</sequence>
<dbReference type="RefSeq" id="WP_301344293.1">
    <property type="nucleotide sequence ID" value="NZ_JAPZCV010000015.1"/>
</dbReference>
<reference evidence="1" key="1">
    <citation type="journal article" date="2023" name="Microorganisms">
        <title>Genomic Characterization of Arcobacter butzleri Strains Isolated from Various Sources in Lithuania.</title>
        <authorList>
            <person name="Uljanovas D."/>
            <person name="Golz G."/>
            <person name="Fleischmann S."/>
            <person name="Kudirkiene E."/>
            <person name="Kasetiene N."/>
            <person name="Grineviciene A."/>
            <person name="Tamuleviciene E."/>
            <person name="Aksomaitiene J."/>
            <person name="Alter T."/>
            <person name="Malakauskas M."/>
        </authorList>
    </citation>
    <scope>NUCLEOTIDE SEQUENCE</scope>
    <source>
        <strain evidence="1">H19</strain>
    </source>
</reference>
<dbReference type="Proteomes" id="UP001171508">
    <property type="component" value="Unassembled WGS sequence"/>
</dbReference>
<reference evidence="1" key="2">
    <citation type="submission" date="2023-01" db="EMBL/GenBank/DDBJ databases">
        <authorList>
            <person name="Uljanovas D."/>
        </authorList>
    </citation>
    <scope>NUCLEOTIDE SEQUENCE</scope>
    <source>
        <strain evidence="1">H19</strain>
    </source>
</reference>
<organism evidence="1 2">
    <name type="scientific">Aliarcobacter butzleri</name>
    <dbReference type="NCBI Taxonomy" id="28197"/>
    <lineage>
        <taxon>Bacteria</taxon>
        <taxon>Pseudomonadati</taxon>
        <taxon>Campylobacterota</taxon>
        <taxon>Epsilonproteobacteria</taxon>
        <taxon>Campylobacterales</taxon>
        <taxon>Arcobacteraceae</taxon>
        <taxon>Aliarcobacter</taxon>
    </lineage>
</organism>
<dbReference type="AlphaFoldDB" id="A0AAP4PXV6"/>
<gene>
    <name evidence="1" type="ORF">PJV92_03665</name>
</gene>